<accession>A0A1H7L339</accession>
<dbReference type="Gene3D" id="3.90.930.1">
    <property type="match status" value="1"/>
</dbReference>
<keyword evidence="1" id="KW-0732">Signal</keyword>
<dbReference type="EMBL" id="FOAB01000002">
    <property type="protein sequence ID" value="SEK92687.1"/>
    <property type="molecule type" value="Genomic_DNA"/>
</dbReference>
<protein>
    <recommendedName>
        <fullName evidence="4">MORN repeat variant</fullName>
    </recommendedName>
</protein>
<dbReference type="RefSeq" id="WP_091407105.1">
    <property type="nucleotide sequence ID" value="NZ_FOAB01000002.1"/>
</dbReference>
<dbReference type="Proteomes" id="UP000198521">
    <property type="component" value="Unassembled WGS sequence"/>
</dbReference>
<dbReference type="AlphaFoldDB" id="A0A1H7L339"/>
<sequence>MKNLLLTLAILFSGVMMAQDAKPTFEKEGNSIKGTYFYENGEIRQQGFYNKEGKLHGEWKSYDLSGKKIAMGQYNNGAKTGKWFFWKGEKLSEVNYSDNSIASVTTWSNKSDVVVNYEQ</sequence>
<evidence type="ECO:0000256" key="1">
    <source>
        <dbReference type="SAM" id="SignalP"/>
    </source>
</evidence>
<feature type="signal peptide" evidence="1">
    <location>
        <begin position="1"/>
        <end position="18"/>
    </location>
</feature>
<keyword evidence="3" id="KW-1185">Reference proteome</keyword>
<evidence type="ECO:0000313" key="2">
    <source>
        <dbReference type="EMBL" id="SEK92687.1"/>
    </source>
</evidence>
<reference evidence="2 3" key="1">
    <citation type="submission" date="2016-10" db="EMBL/GenBank/DDBJ databases">
        <authorList>
            <person name="de Groot N.N."/>
        </authorList>
    </citation>
    <scope>NUCLEOTIDE SEQUENCE [LARGE SCALE GENOMIC DNA]</scope>
    <source>
        <strain evidence="2 3">DSM 25232</strain>
    </source>
</reference>
<dbReference type="STRING" id="1038014.SAMN04487910_1492"/>
<feature type="chain" id="PRO_5011726027" description="MORN repeat variant" evidence="1">
    <location>
        <begin position="19"/>
        <end position="119"/>
    </location>
</feature>
<dbReference type="OrthoDB" id="1467310at2"/>
<proteinExistence type="predicted"/>
<gene>
    <name evidence="2" type="ORF">SAMN04487910_1492</name>
</gene>
<evidence type="ECO:0008006" key="4">
    <source>
        <dbReference type="Google" id="ProtNLM"/>
    </source>
</evidence>
<organism evidence="2 3">
    <name type="scientific">Aquimarina amphilecti</name>
    <dbReference type="NCBI Taxonomy" id="1038014"/>
    <lineage>
        <taxon>Bacteria</taxon>
        <taxon>Pseudomonadati</taxon>
        <taxon>Bacteroidota</taxon>
        <taxon>Flavobacteriia</taxon>
        <taxon>Flavobacteriales</taxon>
        <taxon>Flavobacteriaceae</taxon>
        <taxon>Aquimarina</taxon>
    </lineage>
</organism>
<dbReference type="SUPFAM" id="SSF82185">
    <property type="entry name" value="Histone H3 K4-specific methyltransferase SET7/9 N-terminal domain"/>
    <property type="match status" value="1"/>
</dbReference>
<evidence type="ECO:0000313" key="3">
    <source>
        <dbReference type="Proteomes" id="UP000198521"/>
    </source>
</evidence>
<name>A0A1H7L339_AQUAM</name>